<gene>
    <name evidence="1" type="ORF">PFISCL1PPCAC_19019</name>
</gene>
<sequence length="140" mass="16579">VFLLFLISRSFSISPNSFDSEGFMEYASPFETIDYTIDFLCEEYPTMCVIGEQRKNQFKKEFLEFYALPEEQQREIIAGFPSHFKVLSEKFREPGKITKKEFAELIEKGEHHPENEFEYFMHVVIQKPAEKLITRNKAEC</sequence>
<reference evidence="1" key="1">
    <citation type="submission" date="2023-10" db="EMBL/GenBank/DDBJ databases">
        <title>Genome assembly of Pristionchus species.</title>
        <authorList>
            <person name="Yoshida K."/>
            <person name="Sommer R.J."/>
        </authorList>
    </citation>
    <scope>NUCLEOTIDE SEQUENCE</scope>
    <source>
        <strain evidence="1">RS5133</strain>
    </source>
</reference>
<dbReference type="AlphaFoldDB" id="A0AAV5W9Q7"/>
<protein>
    <submittedName>
        <fullName evidence="1">Uncharacterized protein</fullName>
    </submittedName>
</protein>
<accession>A0AAV5W9Q7</accession>
<evidence type="ECO:0000313" key="2">
    <source>
        <dbReference type="Proteomes" id="UP001432322"/>
    </source>
</evidence>
<evidence type="ECO:0000313" key="1">
    <source>
        <dbReference type="EMBL" id="GMT27722.1"/>
    </source>
</evidence>
<keyword evidence="2" id="KW-1185">Reference proteome</keyword>
<name>A0AAV5W9Q7_9BILA</name>
<feature type="non-terminal residue" evidence="1">
    <location>
        <position position="1"/>
    </location>
</feature>
<proteinExistence type="predicted"/>
<comment type="caution">
    <text evidence="1">The sequence shown here is derived from an EMBL/GenBank/DDBJ whole genome shotgun (WGS) entry which is preliminary data.</text>
</comment>
<feature type="non-terminal residue" evidence="1">
    <location>
        <position position="140"/>
    </location>
</feature>
<dbReference type="EMBL" id="BTSY01000005">
    <property type="protein sequence ID" value="GMT27722.1"/>
    <property type="molecule type" value="Genomic_DNA"/>
</dbReference>
<dbReference type="Proteomes" id="UP001432322">
    <property type="component" value="Unassembled WGS sequence"/>
</dbReference>
<organism evidence="1 2">
    <name type="scientific">Pristionchus fissidentatus</name>
    <dbReference type="NCBI Taxonomy" id="1538716"/>
    <lineage>
        <taxon>Eukaryota</taxon>
        <taxon>Metazoa</taxon>
        <taxon>Ecdysozoa</taxon>
        <taxon>Nematoda</taxon>
        <taxon>Chromadorea</taxon>
        <taxon>Rhabditida</taxon>
        <taxon>Rhabditina</taxon>
        <taxon>Diplogasteromorpha</taxon>
        <taxon>Diplogasteroidea</taxon>
        <taxon>Neodiplogasteridae</taxon>
        <taxon>Pristionchus</taxon>
    </lineage>
</organism>